<feature type="compositionally biased region" description="Acidic residues" evidence="1">
    <location>
        <begin position="311"/>
        <end position="322"/>
    </location>
</feature>
<sequence length="322" mass="36247">MPDAFSSPNQVQESLHDQGYVCSSEIATITYLSDQLNKPLLIEGPAGVGKTELAKVVAAATGRELIRLQCYEGLDETKALYEWEYAKQLLYTQLLRDKLQEVLSSAGSLAESADRIAAEENVFFSMRFLLQRPLLKALLSPEPVVLLIDEIDRADAEFEAFLLEILSDFQVSVPELGTLAARVQPLVFLTSNNTRELSEALKRRCLYLFLNYPELEQEIAVVNLKVPELDGALTRQAVEMVQGLRNLDLRKHPSISETLDWARTLVVLNADRLDSGLVSDTLNVLLKHERDLKRVQQRLEPMSGDGPEYQGPEDEDEQTRYL</sequence>
<dbReference type="Gene3D" id="3.40.50.300">
    <property type="entry name" value="P-loop containing nucleotide triphosphate hydrolases"/>
    <property type="match status" value="1"/>
</dbReference>
<dbReference type="GO" id="GO:0005524">
    <property type="term" value="F:ATP binding"/>
    <property type="evidence" value="ECO:0007669"/>
    <property type="project" value="InterPro"/>
</dbReference>
<dbReference type="InterPro" id="IPR027417">
    <property type="entry name" value="P-loop_NTPase"/>
</dbReference>
<reference evidence="3" key="1">
    <citation type="submission" date="2019-09" db="EMBL/GenBank/DDBJ databases">
        <title>Characterisation of the sponge microbiome using genome-centric metagenomics.</title>
        <authorList>
            <person name="Engelberts J.P."/>
            <person name="Robbins S.J."/>
            <person name="De Goeij J.M."/>
            <person name="Aranda M."/>
            <person name="Bell S.C."/>
            <person name="Webster N.S."/>
        </authorList>
    </citation>
    <scope>NUCLEOTIDE SEQUENCE</scope>
    <source>
        <strain evidence="3">SB0662_bin_9</strain>
    </source>
</reference>
<dbReference type="InterPro" id="IPR050764">
    <property type="entry name" value="CbbQ/NirQ/NorQ/GpvN"/>
</dbReference>
<protein>
    <submittedName>
        <fullName evidence="3">MoxR family ATPase</fullName>
    </submittedName>
</protein>
<dbReference type="CDD" id="cd00009">
    <property type="entry name" value="AAA"/>
    <property type="match status" value="1"/>
</dbReference>
<dbReference type="InterPro" id="IPR011704">
    <property type="entry name" value="ATPase_dyneun-rel_AAA"/>
</dbReference>
<gene>
    <name evidence="3" type="ORF">F4Y08_07255</name>
</gene>
<feature type="domain" description="AAA+ ATPase" evidence="2">
    <location>
        <begin position="36"/>
        <end position="214"/>
    </location>
</feature>
<feature type="region of interest" description="Disordered" evidence="1">
    <location>
        <begin position="298"/>
        <end position="322"/>
    </location>
</feature>
<evidence type="ECO:0000259" key="2">
    <source>
        <dbReference type="SMART" id="SM00382"/>
    </source>
</evidence>
<proteinExistence type="predicted"/>
<dbReference type="SUPFAM" id="SSF52540">
    <property type="entry name" value="P-loop containing nucleoside triphosphate hydrolases"/>
    <property type="match status" value="1"/>
</dbReference>
<dbReference type="Pfam" id="PF07728">
    <property type="entry name" value="AAA_5"/>
    <property type="match status" value="1"/>
</dbReference>
<name>A0A6B1DTV5_9CHLR</name>
<dbReference type="PANTHER" id="PTHR42759">
    <property type="entry name" value="MOXR FAMILY PROTEIN"/>
    <property type="match status" value="1"/>
</dbReference>
<evidence type="ECO:0000313" key="3">
    <source>
        <dbReference type="EMBL" id="MYD90123.1"/>
    </source>
</evidence>
<dbReference type="PANTHER" id="PTHR42759:SF1">
    <property type="entry name" value="MAGNESIUM-CHELATASE SUBUNIT CHLD"/>
    <property type="match status" value="1"/>
</dbReference>
<accession>A0A6B1DTV5</accession>
<dbReference type="AlphaFoldDB" id="A0A6B1DTV5"/>
<evidence type="ECO:0000256" key="1">
    <source>
        <dbReference type="SAM" id="MobiDB-lite"/>
    </source>
</evidence>
<dbReference type="EMBL" id="VXPY01000049">
    <property type="protein sequence ID" value="MYD90123.1"/>
    <property type="molecule type" value="Genomic_DNA"/>
</dbReference>
<comment type="caution">
    <text evidence="3">The sequence shown here is derived from an EMBL/GenBank/DDBJ whole genome shotgun (WGS) entry which is preliminary data.</text>
</comment>
<organism evidence="3">
    <name type="scientific">Caldilineaceae bacterium SB0662_bin_9</name>
    <dbReference type="NCBI Taxonomy" id="2605258"/>
    <lineage>
        <taxon>Bacteria</taxon>
        <taxon>Bacillati</taxon>
        <taxon>Chloroflexota</taxon>
        <taxon>Caldilineae</taxon>
        <taxon>Caldilineales</taxon>
        <taxon>Caldilineaceae</taxon>
    </lineage>
</organism>
<dbReference type="InterPro" id="IPR003593">
    <property type="entry name" value="AAA+_ATPase"/>
</dbReference>
<dbReference type="SMART" id="SM00382">
    <property type="entry name" value="AAA"/>
    <property type="match status" value="1"/>
</dbReference>
<dbReference type="GO" id="GO:0016887">
    <property type="term" value="F:ATP hydrolysis activity"/>
    <property type="evidence" value="ECO:0007669"/>
    <property type="project" value="InterPro"/>
</dbReference>